<dbReference type="PANTHER" id="PTHR46696">
    <property type="entry name" value="P450, PUTATIVE (EUROFUNG)-RELATED"/>
    <property type="match status" value="1"/>
</dbReference>
<dbReference type="RefSeq" id="WP_144321696.1">
    <property type="nucleotide sequence ID" value="NZ_CP040916.1"/>
</dbReference>
<reference evidence="8 9" key="1">
    <citation type="journal article" date="2019" name="J. Ind. Microbiol. Biotechnol.">
        <title>The complete genomic sequence of Streptomyces spectabilis NRRL-2792 and identification of secondary metabolite biosynthetic gene clusters.</title>
        <authorList>
            <person name="Sinha A."/>
            <person name="Phillips-Salemka S."/>
            <person name="Niraula T.A."/>
            <person name="Short K.A."/>
            <person name="Niraula N.P."/>
        </authorList>
    </citation>
    <scope>NUCLEOTIDE SEQUENCE [LARGE SCALE GENOMIC DNA]</scope>
    <source>
        <strain evidence="8 9">NRRL 2792</strain>
    </source>
</reference>
<dbReference type="InterPro" id="IPR002397">
    <property type="entry name" value="Cyt_P450_B"/>
</dbReference>
<accession>A0A516RFR4</accession>
<dbReference type="CDD" id="cd11029">
    <property type="entry name" value="CYP107-like"/>
    <property type="match status" value="1"/>
</dbReference>
<evidence type="ECO:0000313" key="9">
    <source>
        <dbReference type="Proteomes" id="UP000316806"/>
    </source>
</evidence>
<keyword evidence="2 7" id="KW-0349">Heme</keyword>
<evidence type="ECO:0000256" key="5">
    <source>
        <dbReference type="ARBA" id="ARBA00023004"/>
    </source>
</evidence>
<dbReference type="PROSITE" id="PS00086">
    <property type="entry name" value="CYTOCHROME_P450"/>
    <property type="match status" value="1"/>
</dbReference>
<dbReference type="SUPFAM" id="SSF48264">
    <property type="entry name" value="Cytochrome P450"/>
    <property type="match status" value="1"/>
</dbReference>
<organism evidence="8 9">
    <name type="scientific">Streptomyces spectabilis</name>
    <dbReference type="NCBI Taxonomy" id="68270"/>
    <lineage>
        <taxon>Bacteria</taxon>
        <taxon>Bacillati</taxon>
        <taxon>Actinomycetota</taxon>
        <taxon>Actinomycetes</taxon>
        <taxon>Kitasatosporales</taxon>
        <taxon>Streptomycetaceae</taxon>
        <taxon>Streptomyces</taxon>
    </lineage>
</organism>
<dbReference type="PRINTS" id="PR00359">
    <property type="entry name" value="BP450"/>
</dbReference>
<dbReference type="GO" id="GO:0005506">
    <property type="term" value="F:iron ion binding"/>
    <property type="evidence" value="ECO:0007669"/>
    <property type="project" value="InterPro"/>
</dbReference>
<gene>
    <name evidence="8" type="ORF">FH965_31250</name>
</gene>
<evidence type="ECO:0000256" key="6">
    <source>
        <dbReference type="ARBA" id="ARBA00023033"/>
    </source>
</evidence>
<evidence type="ECO:0000256" key="1">
    <source>
        <dbReference type="ARBA" id="ARBA00010617"/>
    </source>
</evidence>
<dbReference type="FunFam" id="1.10.630.10:FF:000018">
    <property type="entry name" value="Cytochrome P450 monooxygenase"/>
    <property type="match status" value="1"/>
</dbReference>
<dbReference type="EMBL" id="CP040916">
    <property type="protein sequence ID" value="QDQ14484.1"/>
    <property type="molecule type" value="Genomic_DNA"/>
</dbReference>
<name>A0A516RFR4_STRST</name>
<dbReference type="InterPro" id="IPR001128">
    <property type="entry name" value="Cyt_P450"/>
</dbReference>
<evidence type="ECO:0000313" key="8">
    <source>
        <dbReference type="EMBL" id="QDQ14484.1"/>
    </source>
</evidence>
<dbReference type="Gene3D" id="1.10.630.10">
    <property type="entry name" value="Cytochrome P450"/>
    <property type="match status" value="1"/>
</dbReference>
<keyword evidence="4 7" id="KW-0560">Oxidoreductase</keyword>
<keyword evidence="6 7" id="KW-0503">Monooxygenase</keyword>
<dbReference type="AlphaFoldDB" id="A0A516RFR4"/>
<keyword evidence="5 7" id="KW-0408">Iron</keyword>
<dbReference type="Pfam" id="PF00067">
    <property type="entry name" value="p450"/>
    <property type="match status" value="1"/>
</dbReference>
<sequence>MAEQVIDLGSYEDFTTNPHRAYAELRTRGPVHRVRFPPPDHDVDHYLVVGYEEARAALADPRLTKATAGRAELLPDEELIGPHLLTVDPPHHTRLRGLIAREFTARRVQALRPRVQRITDGLLDEMLAKGSRADLVEALAFPLPMTVICELLGVPDLDRERFRRLSNEAVSPTTEQWEDTVFVELAAYLDDLIEAKRAAPGDDLLSALIRTRAEDGDRLSHEELRGMAYLLLIAGHETTVHLITNTVHALLTRPAQLAELRADPSLLDGAIEEGLRHEGPVENSTYRFTTEPTEIGGVPIPAGAVVVVGLTAANHDPGKYGAPDDFDLRRAPQGHVAFGHGIHFCLGAPLARVEGRIAVASLLERCPDLALDGAAADWRPGLLMRGLRRLDVRW</sequence>
<dbReference type="InterPro" id="IPR017972">
    <property type="entry name" value="Cyt_P450_CS"/>
</dbReference>
<evidence type="ECO:0000256" key="7">
    <source>
        <dbReference type="RuleBase" id="RU000461"/>
    </source>
</evidence>
<evidence type="ECO:0000256" key="3">
    <source>
        <dbReference type="ARBA" id="ARBA00022723"/>
    </source>
</evidence>
<dbReference type="PANTHER" id="PTHR46696:SF1">
    <property type="entry name" value="CYTOCHROME P450 YJIB-RELATED"/>
    <property type="match status" value="1"/>
</dbReference>
<dbReference type="GO" id="GO:0016705">
    <property type="term" value="F:oxidoreductase activity, acting on paired donors, with incorporation or reduction of molecular oxygen"/>
    <property type="evidence" value="ECO:0007669"/>
    <property type="project" value="InterPro"/>
</dbReference>
<dbReference type="Proteomes" id="UP000316806">
    <property type="component" value="Chromosome"/>
</dbReference>
<comment type="similarity">
    <text evidence="1 7">Belongs to the cytochrome P450 family.</text>
</comment>
<dbReference type="GO" id="GO:0004497">
    <property type="term" value="F:monooxygenase activity"/>
    <property type="evidence" value="ECO:0007669"/>
    <property type="project" value="UniProtKB-KW"/>
</dbReference>
<keyword evidence="3 7" id="KW-0479">Metal-binding</keyword>
<evidence type="ECO:0000256" key="2">
    <source>
        <dbReference type="ARBA" id="ARBA00022617"/>
    </source>
</evidence>
<evidence type="ECO:0000256" key="4">
    <source>
        <dbReference type="ARBA" id="ARBA00023002"/>
    </source>
</evidence>
<protein>
    <submittedName>
        <fullName evidence="8">Cytochrome P450</fullName>
    </submittedName>
</protein>
<dbReference type="InterPro" id="IPR036396">
    <property type="entry name" value="Cyt_P450_sf"/>
</dbReference>
<proteinExistence type="inferred from homology"/>
<dbReference type="GO" id="GO:0020037">
    <property type="term" value="F:heme binding"/>
    <property type="evidence" value="ECO:0007669"/>
    <property type="project" value="InterPro"/>
</dbReference>